<gene>
    <name evidence="2" type="ORF">GN138_00230</name>
</gene>
<feature type="transmembrane region" description="Helical" evidence="1">
    <location>
        <begin position="7"/>
        <end position="24"/>
    </location>
</feature>
<comment type="caution">
    <text evidence="2">The sequence shown here is derived from an EMBL/GenBank/DDBJ whole genome shotgun (WGS) entry which is preliminary data.</text>
</comment>
<feature type="transmembrane region" description="Helical" evidence="1">
    <location>
        <begin position="100"/>
        <end position="120"/>
    </location>
</feature>
<sequence>MKNWFKWVALIFLLFIVYIVYSANTGHNIIVFQFVNYLPFGDKMGHFFLFGFFSLVVNIALKFKPFKYFKSIPLGTCLVLICLILEELSQAYFPNRTLDFVDLIADSLGIAVFTLIGIYFNNKGCFTQNKAEDLL</sequence>
<organism evidence="2 3">
    <name type="scientific">Winogradskyella endarachnes</name>
    <dbReference type="NCBI Taxonomy" id="2681965"/>
    <lineage>
        <taxon>Bacteria</taxon>
        <taxon>Pseudomonadati</taxon>
        <taxon>Bacteroidota</taxon>
        <taxon>Flavobacteriia</taxon>
        <taxon>Flavobacteriales</taxon>
        <taxon>Flavobacteriaceae</taxon>
        <taxon>Winogradskyella</taxon>
    </lineage>
</organism>
<keyword evidence="1" id="KW-0812">Transmembrane</keyword>
<dbReference type="Proteomes" id="UP000478208">
    <property type="component" value="Unassembled WGS sequence"/>
</dbReference>
<dbReference type="RefSeq" id="WP_157361312.1">
    <property type="nucleotide sequence ID" value="NZ_WOWS01000001.1"/>
</dbReference>
<dbReference type="NCBIfam" id="NF037970">
    <property type="entry name" value="vanZ_1"/>
    <property type="match status" value="1"/>
</dbReference>
<keyword evidence="1" id="KW-0472">Membrane</keyword>
<name>A0A6L6U4I0_9FLAO</name>
<accession>A0A6L6U4I0</accession>
<evidence type="ECO:0000313" key="2">
    <source>
        <dbReference type="EMBL" id="MUU76858.1"/>
    </source>
</evidence>
<proteinExistence type="predicted"/>
<keyword evidence="1" id="KW-1133">Transmembrane helix</keyword>
<dbReference type="EMBL" id="WOWS01000001">
    <property type="protein sequence ID" value="MUU76858.1"/>
    <property type="molecule type" value="Genomic_DNA"/>
</dbReference>
<feature type="transmembrane region" description="Helical" evidence="1">
    <location>
        <begin position="44"/>
        <end position="61"/>
    </location>
</feature>
<reference evidence="2 3" key="1">
    <citation type="submission" date="2019-12" db="EMBL/GenBank/DDBJ databases">
        <authorList>
            <person name="Li J."/>
        </authorList>
    </citation>
    <scope>NUCLEOTIDE SEQUENCE [LARGE SCALE GENOMIC DNA]</scope>
    <source>
        <strain evidence="2 3">HL2-2</strain>
    </source>
</reference>
<dbReference type="AlphaFoldDB" id="A0A6L6U4I0"/>
<feature type="transmembrane region" description="Helical" evidence="1">
    <location>
        <begin position="68"/>
        <end position="88"/>
    </location>
</feature>
<evidence type="ECO:0000256" key="1">
    <source>
        <dbReference type="SAM" id="Phobius"/>
    </source>
</evidence>
<protein>
    <submittedName>
        <fullName evidence="2">Trypsin</fullName>
    </submittedName>
</protein>
<evidence type="ECO:0000313" key="3">
    <source>
        <dbReference type="Proteomes" id="UP000478208"/>
    </source>
</evidence>
<keyword evidence="3" id="KW-1185">Reference proteome</keyword>